<organism evidence="1 2">
    <name type="scientific">Neobacillus rhizosphaerae</name>
    <dbReference type="NCBI Taxonomy" id="2880965"/>
    <lineage>
        <taxon>Bacteria</taxon>
        <taxon>Bacillati</taxon>
        <taxon>Bacillota</taxon>
        <taxon>Bacilli</taxon>
        <taxon>Bacillales</taxon>
        <taxon>Bacillaceae</taxon>
        <taxon>Neobacillus</taxon>
    </lineage>
</organism>
<accession>A0ABM9EKQ1</accession>
<sequence>MVIYYLGLKYVIMSGAEMVVEKVTNWPILLIITIFHCNMVTNERLTKLFFIK</sequence>
<evidence type="ECO:0008006" key="3">
    <source>
        <dbReference type="Google" id="ProtNLM"/>
    </source>
</evidence>
<comment type="caution">
    <text evidence="1">The sequence shown here is derived from an EMBL/GenBank/DDBJ whole genome shotgun (WGS) entry which is preliminary data.</text>
</comment>
<keyword evidence="2" id="KW-1185">Reference proteome</keyword>
<name>A0ABM9EKQ1_9BACI</name>
<evidence type="ECO:0000313" key="2">
    <source>
        <dbReference type="Proteomes" id="UP000838308"/>
    </source>
</evidence>
<gene>
    <name evidence="1" type="ORF">BACCIP111895_00285</name>
</gene>
<proteinExistence type="predicted"/>
<reference evidence="1" key="1">
    <citation type="submission" date="2022-04" db="EMBL/GenBank/DDBJ databases">
        <authorList>
            <person name="Criscuolo A."/>
        </authorList>
    </citation>
    <scope>NUCLEOTIDE SEQUENCE</scope>
    <source>
        <strain evidence="1">CIP111895</strain>
    </source>
</reference>
<protein>
    <recommendedName>
        <fullName evidence="3">DUF5698 domain-containing protein</fullName>
    </recommendedName>
</protein>
<dbReference type="EMBL" id="CALBWS010000001">
    <property type="protein sequence ID" value="CAH2713151.1"/>
    <property type="molecule type" value="Genomic_DNA"/>
</dbReference>
<evidence type="ECO:0000313" key="1">
    <source>
        <dbReference type="EMBL" id="CAH2713151.1"/>
    </source>
</evidence>
<dbReference type="Proteomes" id="UP000838308">
    <property type="component" value="Unassembled WGS sequence"/>
</dbReference>